<feature type="domain" description="RRM" evidence="3">
    <location>
        <begin position="1"/>
        <end position="62"/>
    </location>
</feature>
<keyword evidence="1 2" id="KW-0694">RNA-binding</keyword>
<sequence length="275" mass="30689">MAAWGFLFPVRFPTQRGKDASENKGYAFVTFRTKELASTAIKELNTKELKDPQNYRRNHGFAFIEYYNHDCAEYSRQKMLNPKFKLDNNAPTVSRVDPKNVESSASSQMKVAHVKNLPKNVTQDELENIFEHHGKIIKVVLPPAKGGHKRSRFGFVHFADRSSVMKALKNIEKYVLDVLECSLAKQQADQKPSGRSSNNQKAALLLKHHPPRVGYGGLVGGAYGGLGARYGAAIYGQPPLIYGRGPSTAEGLGDRSLESYDLNHVMYGNLGTWKF</sequence>
<evidence type="ECO:0000313" key="5">
    <source>
        <dbReference type="Proteomes" id="UP000235145"/>
    </source>
</evidence>
<dbReference type="PANTHER" id="PTHR21245">
    <property type="entry name" value="HETEROGENEOUS NUCLEAR RIBONUCLEOPROTEIN"/>
    <property type="match status" value="1"/>
</dbReference>
<evidence type="ECO:0000259" key="3">
    <source>
        <dbReference type="PROSITE" id="PS50102"/>
    </source>
</evidence>
<proteinExistence type="predicted"/>
<accession>A0A9R1WJL5</accession>
<evidence type="ECO:0000256" key="1">
    <source>
        <dbReference type="ARBA" id="ARBA00022884"/>
    </source>
</evidence>
<dbReference type="SMART" id="SM00360">
    <property type="entry name" value="RRM"/>
    <property type="match status" value="1"/>
</dbReference>
<gene>
    <name evidence="4" type="ORF">LSAT_V11C200092080</name>
</gene>
<dbReference type="InterPro" id="IPR012677">
    <property type="entry name" value="Nucleotide-bd_a/b_plait_sf"/>
</dbReference>
<dbReference type="EMBL" id="NBSK02000002">
    <property type="protein sequence ID" value="KAJ0223860.1"/>
    <property type="molecule type" value="Genomic_DNA"/>
</dbReference>
<dbReference type="GO" id="GO:0003723">
    <property type="term" value="F:RNA binding"/>
    <property type="evidence" value="ECO:0007669"/>
    <property type="project" value="UniProtKB-UniRule"/>
</dbReference>
<dbReference type="CDD" id="cd00590">
    <property type="entry name" value="RRM_SF"/>
    <property type="match status" value="1"/>
</dbReference>
<dbReference type="Gene3D" id="3.30.70.330">
    <property type="match status" value="3"/>
</dbReference>
<keyword evidence="5" id="KW-1185">Reference proteome</keyword>
<dbReference type="PROSITE" id="PS50102">
    <property type="entry name" value="RRM"/>
    <property type="match status" value="2"/>
</dbReference>
<dbReference type="InterPro" id="IPR035979">
    <property type="entry name" value="RBD_domain_sf"/>
</dbReference>
<dbReference type="Pfam" id="PF00076">
    <property type="entry name" value="RRM_1"/>
    <property type="match status" value="2"/>
</dbReference>
<feature type="domain" description="RRM" evidence="3">
    <location>
        <begin position="110"/>
        <end position="186"/>
    </location>
</feature>
<evidence type="ECO:0000256" key="2">
    <source>
        <dbReference type="PROSITE-ProRule" id="PRU00176"/>
    </source>
</evidence>
<comment type="caution">
    <text evidence="4">The sequence shown here is derived from an EMBL/GenBank/DDBJ whole genome shotgun (WGS) entry which is preliminary data.</text>
</comment>
<evidence type="ECO:0000313" key="4">
    <source>
        <dbReference type="EMBL" id="KAJ0223860.1"/>
    </source>
</evidence>
<dbReference type="AlphaFoldDB" id="A0A9R1WJL5"/>
<reference evidence="4 5" key="1">
    <citation type="journal article" date="2017" name="Nat. Commun.">
        <title>Genome assembly with in vitro proximity ligation data and whole-genome triplication in lettuce.</title>
        <authorList>
            <person name="Reyes-Chin-Wo S."/>
            <person name="Wang Z."/>
            <person name="Yang X."/>
            <person name="Kozik A."/>
            <person name="Arikit S."/>
            <person name="Song C."/>
            <person name="Xia L."/>
            <person name="Froenicke L."/>
            <person name="Lavelle D.O."/>
            <person name="Truco M.J."/>
            <person name="Xia R."/>
            <person name="Zhu S."/>
            <person name="Xu C."/>
            <person name="Xu H."/>
            <person name="Xu X."/>
            <person name="Cox K."/>
            <person name="Korf I."/>
            <person name="Meyers B.C."/>
            <person name="Michelmore R.W."/>
        </authorList>
    </citation>
    <scope>NUCLEOTIDE SEQUENCE [LARGE SCALE GENOMIC DNA]</scope>
    <source>
        <strain evidence="5">cv. Salinas</strain>
        <tissue evidence="4">Seedlings</tissue>
    </source>
</reference>
<name>A0A9R1WJL5_LACSA</name>
<dbReference type="SUPFAM" id="SSF54928">
    <property type="entry name" value="RNA-binding domain, RBD"/>
    <property type="match status" value="2"/>
</dbReference>
<organism evidence="4 5">
    <name type="scientific">Lactuca sativa</name>
    <name type="common">Garden lettuce</name>
    <dbReference type="NCBI Taxonomy" id="4236"/>
    <lineage>
        <taxon>Eukaryota</taxon>
        <taxon>Viridiplantae</taxon>
        <taxon>Streptophyta</taxon>
        <taxon>Embryophyta</taxon>
        <taxon>Tracheophyta</taxon>
        <taxon>Spermatophyta</taxon>
        <taxon>Magnoliopsida</taxon>
        <taxon>eudicotyledons</taxon>
        <taxon>Gunneridae</taxon>
        <taxon>Pentapetalae</taxon>
        <taxon>asterids</taxon>
        <taxon>campanulids</taxon>
        <taxon>Asterales</taxon>
        <taxon>Asteraceae</taxon>
        <taxon>Cichorioideae</taxon>
        <taxon>Cichorieae</taxon>
        <taxon>Lactucinae</taxon>
        <taxon>Lactuca</taxon>
    </lineage>
</organism>
<dbReference type="Proteomes" id="UP000235145">
    <property type="component" value="Unassembled WGS sequence"/>
</dbReference>
<dbReference type="InterPro" id="IPR000504">
    <property type="entry name" value="RRM_dom"/>
</dbReference>
<protein>
    <recommendedName>
        <fullName evidence="3">RRM domain-containing protein</fullName>
    </recommendedName>
</protein>